<proteinExistence type="inferred from homology"/>
<evidence type="ECO:0000256" key="1">
    <source>
        <dbReference type="ARBA" id="ARBA00006479"/>
    </source>
</evidence>
<comment type="similarity">
    <text evidence="1">Belongs to the ROK (NagC/XylR) family.</text>
</comment>
<keyword evidence="3" id="KW-0418">Kinase</keyword>
<name>A0A3D9V6R7_THECX</name>
<accession>A0A3D9V6R7</accession>
<dbReference type="Proteomes" id="UP000256485">
    <property type="component" value="Unassembled WGS sequence"/>
</dbReference>
<dbReference type="GO" id="GO:0016301">
    <property type="term" value="F:kinase activity"/>
    <property type="evidence" value="ECO:0007669"/>
    <property type="project" value="UniProtKB-KW"/>
</dbReference>
<keyword evidence="3" id="KW-0808">Transferase</keyword>
<dbReference type="AlphaFoldDB" id="A0A3D9V6R7"/>
<dbReference type="RefSeq" id="WP_245940971.1">
    <property type="nucleotide sequence ID" value="NZ_QTUC01000001.1"/>
</dbReference>
<comment type="caution">
    <text evidence="3">The sequence shown here is derived from an EMBL/GenBank/DDBJ whole genome shotgun (WGS) entry which is preliminary data.</text>
</comment>
<keyword evidence="4" id="KW-1185">Reference proteome</keyword>
<gene>
    <name evidence="3" type="ORF">DFJ64_1272</name>
</gene>
<evidence type="ECO:0000256" key="2">
    <source>
        <dbReference type="SAM" id="MobiDB-lite"/>
    </source>
</evidence>
<dbReference type="PANTHER" id="PTHR18964:SF149">
    <property type="entry name" value="BIFUNCTIONAL UDP-N-ACETYLGLUCOSAMINE 2-EPIMERASE_N-ACETYLMANNOSAMINE KINASE"/>
    <property type="match status" value="1"/>
</dbReference>
<organism evidence="3 4">
    <name type="scientific">Thermasporomyces composti</name>
    <dbReference type="NCBI Taxonomy" id="696763"/>
    <lineage>
        <taxon>Bacteria</taxon>
        <taxon>Bacillati</taxon>
        <taxon>Actinomycetota</taxon>
        <taxon>Actinomycetes</taxon>
        <taxon>Propionibacteriales</taxon>
        <taxon>Nocardioidaceae</taxon>
        <taxon>Thermasporomyces</taxon>
    </lineage>
</organism>
<dbReference type="InterPro" id="IPR000600">
    <property type="entry name" value="ROK"/>
</dbReference>
<reference evidence="3 4" key="1">
    <citation type="submission" date="2018-08" db="EMBL/GenBank/DDBJ databases">
        <title>Sequencing the genomes of 1000 actinobacteria strains.</title>
        <authorList>
            <person name="Klenk H.-P."/>
        </authorList>
    </citation>
    <scope>NUCLEOTIDE SEQUENCE [LARGE SCALE GENOMIC DNA]</scope>
    <source>
        <strain evidence="3 4">DSM 22891</strain>
    </source>
</reference>
<sequence length="347" mass="35374">MNAAPAPPETSRCVVALDVGGTSMKGALVDEHRRVRLRQSFPTPAVQGPEAVLDQMATAIATLTARAAEAGLAPPQAAGVVVPGIVDEARGVAVIAANIGWRDAPLASVLRERLGLPVALGHDVRAGGLAESRLGAAKGARDVLFVALGTGIAASCIVDGRPLIAGGYAGEVGHVVVEPDGEPCGCGGRGCLERVASAAAIARRYTSRSGVAVTGAAEVAAKVRAGDPVAVAVWEEAVAALVDVLHTSLTLLGSEVVVLGGGLAEAGDLLLEPLRTGLDERLSFQRRPRLVQAALGDQAGCLGAALLAWSLVDALEEPSDEEASSDDQGGHDRKHDEFEGYERKATP</sequence>
<dbReference type="PANTHER" id="PTHR18964">
    <property type="entry name" value="ROK (REPRESSOR, ORF, KINASE) FAMILY"/>
    <property type="match status" value="1"/>
</dbReference>
<dbReference type="Gene3D" id="3.30.420.40">
    <property type="match status" value="2"/>
</dbReference>
<protein>
    <submittedName>
        <fullName evidence="3">Glucokinase</fullName>
    </submittedName>
</protein>
<dbReference type="SUPFAM" id="SSF53067">
    <property type="entry name" value="Actin-like ATPase domain"/>
    <property type="match status" value="1"/>
</dbReference>
<dbReference type="EMBL" id="QTUC01000001">
    <property type="protein sequence ID" value="REF35880.1"/>
    <property type="molecule type" value="Genomic_DNA"/>
</dbReference>
<feature type="region of interest" description="Disordered" evidence="2">
    <location>
        <begin position="317"/>
        <end position="347"/>
    </location>
</feature>
<dbReference type="Pfam" id="PF00480">
    <property type="entry name" value="ROK"/>
    <property type="match status" value="1"/>
</dbReference>
<feature type="compositionally biased region" description="Basic and acidic residues" evidence="2">
    <location>
        <begin position="328"/>
        <end position="347"/>
    </location>
</feature>
<evidence type="ECO:0000313" key="3">
    <source>
        <dbReference type="EMBL" id="REF35880.1"/>
    </source>
</evidence>
<evidence type="ECO:0000313" key="4">
    <source>
        <dbReference type="Proteomes" id="UP000256485"/>
    </source>
</evidence>
<dbReference type="InterPro" id="IPR043129">
    <property type="entry name" value="ATPase_NBD"/>
</dbReference>